<evidence type="ECO:0000259" key="5">
    <source>
        <dbReference type="Pfam" id="PF00542"/>
    </source>
</evidence>
<dbReference type="Gene3D" id="1.20.5.710">
    <property type="entry name" value="Single helix bin"/>
    <property type="match status" value="1"/>
</dbReference>
<dbReference type="InterPro" id="IPR036235">
    <property type="entry name" value="Ribosomal_bL12_oligo_N_sf"/>
</dbReference>
<dbReference type="PANTHER" id="PTHR45987:SF4">
    <property type="entry name" value="LARGE RIBOSOMAL SUBUNIT PROTEIN BL12M"/>
    <property type="match status" value="1"/>
</dbReference>
<dbReference type="EMBL" id="KX284723">
    <property type="protein sequence ID" value="AOM67188.1"/>
    <property type="molecule type" value="Genomic_DNA"/>
</dbReference>
<dbReference type="InterPro" id="IPR000206">
    <property type="entry name" value="Ribosomal_bL12"/>
</dbReference>
<dbReference type="HAMAP" id="MF_00368">
    <property type="entry name" value="Ribosomal_bL12"/>
    <property type="match status" value="1"/>
</dbReference>
<evidence type="ECO:0000313" key="7">
    <source>
        <dbReference type="EMBL" id="AOM67188.1"/>
    </source>
</evidence>
<dbReference type="CDD" id="cd00387">
    <property type="entry name" value="Ribosomal_L7_L12"/>
    <property type="match status" value="1"/>
</dbReference>
<evidence type="ECO:0000256" key="2">
    <source>
        <dbReference type="ARBA" id="ARBA00022980"/>
    </source>
</evidence>
<dbReference type="FunFam" id="3.30.1390.10:FF:000001">
    <property type="entry name" value="50S ribosomal protein L7/L12"/>
    <property type="match status" value="1"/>
</dbReference>
<geneLocation type="plastid" evidence="7"/>
<name>A0A1C9CFL4_9FLOR</name>
<keyword evidence="2 7" id="KW-0689">Ribosomal protein</keyword>
<gene>
    <name evidence="7" type="primary">rpl12</name>
    <name evidence="7" type="ORF">Hrvl_128</name>
</gene>
<organism evidence="7">
    <name type="scientific">Hildenbrandia rivularis</name>
    <dbReference type="NCBI Taxonomy" id="135206"/>
    <lineage>
        <taxon>Eukaryota</taxon>
        <taxon>Rhodophyta</taxon>
        <taxon>Florideophyceae</taxon>
        <taxon>Hildenbrandiophycidae</taxon>
        <taxon>Hildenbrandiales</taxon>
        <taxon>Hildenbrandiaceae</taxon>
        <taxon>Hildenbrandia</taxon>
    </lineage>
</organism>
<proteinExistence type="inferred from homology"/>
<dbReference type="SUPFAM" id="SSF48300">
    <property type="entry name" value="Ribosomal protein L7/12, oligomerisation (N-terminal) domain"/>
    <property type="match status" value="1"/>
</dbReference>
<dbReference type="Gene3D" id="3.30.1390.10">
    <property type="match status" value="1"/>
</dbReference>
<accession>A0A1C9CFL4</accession>
<evidence type="ECO:0000259" key="6">
    <source>
        <dbReference type="Pfam" id="PF16320"/>
    </source>
</evidence>
<feature type="domain" description="Large ribosomal subunit protein bL12 C-terminal" evidence="5">
    <location>
        <begin position="64"/>
        <end position="131"/>
    </location>
</feature>
<keyword evidence="7" id="KW-0934">Plastid</keyword>
<dbReference type="GeneID" id="29074200"/>
<feature type="domain" description="Large ribosomal subunit protein bL12 oligomerization" evidence="6">
    <location>
        <begin position="4"/>
        <end position="35"/>
    </location>
</feature>
<reference evidence="7" key="1">
    <citation type="journal article" date="2016" name="BMC Biol.">
        <title>Parallel evolution of highly conserved plastid genome architecture in red seaweeds and seed plants.</title>
        <authorList>
            <person name="Lee J."/>
            <person name="Cho C.H."/>
            <person name="Park S.I."/>
            <person name="Choi J.W."/>
            <person name="Song H.S."/>
            <person name="West J.A."/>
            <person name="Bhattacharya D."/>
            <person name="Yoon H.S."/>
        </authorList>
    </citation>
    <scope>NUCLEOTIDE SEQUENCE</scope>
</reference>
<dbReference type="PANTHER" id="PTHR45987">
    <property type="entry name" value="39S RIBOSOMAL PROTEIN L12"/>
    <property type="match status" value="1"/>
</dbReference>
<dbReference type="InterPro" id="IPR014719">
    <property type="entry name" value="Ribosomal_bL12_C/ClpS-like"/>
</dbReference>
<sequence>MATKVDAIIESLKSLTLLEASELVKQIEVTFNVNATNLSVSSVLGPTTDLEVKSEKDIEEQLEFTVVLEEVPLAKKIPILKVVRSLTGLGLKDAKNLVESCPKSIKENLSKDDANNIKQQLEESGAKVVIK</sequence>
<keyword evidence="3" id="KW-0687">Ribonucleoprotein</keyword>
<dbReference type="GO" id="GO:0003729">
    <property type="term" value="F:mRNA binding"/>
    <property type="evidence" value="ECO:0007669"/>
    <property type="project" value="TreeGrafter"/>
</dbReference>
<comment type="similarity">
    <text evidence="1">Belongs to the bacterial ribosomal protein bL12 family.</text>
</comment>
<dbReference type="InterPro" id="IPR013823">
    <property type="entry name" value="Ribosomal_bL12_C"/>
</dbReference>
<evidence type="ECO:0000256" key="1">
    <source>
        <dbReference type="ARBA" id="ARBA00007197"/>
    </source>
</evidence>
<dbReference type="GO" id="GO:0003735">
    <property type="term" value="F:structural constituent of ribosome"/>
    <property type="evidence" value="ECO:0007669"/>
    <property type="project" value="InterPro"/>
</dbReference>
<dbReference type="RefSeq" id="YP_009297644.1">
    <property type="nucleotide sequence ID" value="NC_031177.1"/>
</dbReference>
<dbReference type="AlphaFoldDB" id="A0A1C9CFL4"/>
<dbReference type="InterPro" id="IPR008932">
    <property type="entry name" value="Ribosomal_bL12_oligo"/>
</dbReference>
<protein>
    <recommendedName>
        <fullName evidence="4">50S ribosomal protein L12, chloroplastic</fullName>
    </recommendedName>
</protein>
<dbReference type="Pfam" id="PF16320">
    <property type="entry name" value="Ribosomal_L12_N"/>
    <property type="match status" value="1"/>
</dbReference>
<evidence type="ECO:0000256" key="3">
    <source>
        <dbReference type="ARBA" id="ARBA00023274"/>
    </source>
</evidence>
<dbReference type="GO" id="GO:0006412">
    <property type="term" value="P:translation"/>
    <property type="evidence" value="ECO:0007669"/>
    <property type="project" value="InterPro"/>
</dbReference>
<dbReference type="GO" id="GO:0022625">
    <property type="term" value="C:cytosolic large ribosomal subunit"/>
    <property type="evidence" value="ECO:0007669"/>
    <property type="project" value="TreeGrafter"/>
</dbReference>
<evidence type="ECO:0000256" key="4">
    <source>
        <dbReference type="ARBA" id="ARBA00035505"/>
    </source>
</evidence>
<dbReference type="SUPFAM" id="SSF54736">
    <property type="entry name" value="ClpS-like"/>
    <property type="match status" value="1"/>
</dbReference>
<dbReference type="NCBIfam" id="TIGR00855">
    <property type="entry name" value="L12"/>
    <property type="match status" value="1"/>
</dbReference>
<dbReference type="Pfam" id="PF00542">
    <property type="entry name" value="Ribosomal_L12"/>
    <property type="match status" value="1"/>
</dbReference>